<comment type="caution">
    <text evidence="11">The sequence shown here is derived from an EMBL/GenBank/DDBJ whole genome shotgun (WGS) entry which is preliminary data.</text>
</comment>
<evidence type="ECO:0000256" key="2">
    <source>
        <dbReference type="ARBA" id="ARBA00022475"/>
    </source>
</evidence>
<dbReference type="Pfam" id="PF00015">
    <property type="entry name" value="MCPsignal"/>
    <property type="match status" value="1"/>
</dbReference>
<feature type="domain" description="HAMP" evidence="10">
    <location>
        <begin position="212"/>
        <end position="265"/>
    </location>
</feature>
<dbReference type="RefSeq" id="WP_136777879.1">
    <property type="nucleotide sequence ID" value="NZ_SUPK01000005.1"/>
</dbReference>
<evidence type="ECO:0000256" key="8">
    <source>
        <dbReference type="SAM" id="Phobius"/>
    </source>
</evidence>
<keyword evidence="4 6" id="KW-0807">Transducer</keyword>
<dbReference type="OrthoDB" id="358716at2"/>
<keyword evidence="8" id="KW-1133">Transmembrane helix</keyword>
<dbReference type="AlphaFoldDB" id="A0A4U0FC11"/>
<evidence type="ECO:0000256" key="4">
    <source>
        <dbReference type="ARBA" id="ARBA00023224"/>
    </source>
</evidence>
<organism evidence="11 12">
    <name type="scientific">Cohnella pontilimi</name>
    <dbReference type="NCBI Taxonomy" id="2564100"/>
    <lineage>
        <taxon>Bacteria</taxon>
        <taxon>Bacillati</taxon>
        <taxon>Bacillota</taxon>
        <taxon>Bacilli</taxon>
        <taxon>Bacillales</taxon>
        <taxon>Paenibacillaceae</taxon>
        <taxon>Cohnella</taxon>
    </lineage>
</organism>
<evidence type="ECO:0000256" key="5">
    <source>
        <dbReference type="ARBA" id="ARBA00029447"/>
    </source>
</evidence>
<evidence type="ECO:0000256" key="1">
    <source>
        <dbReference type="ARBA" id="ARBA00004236"/>
    </source>
</evidence>
<keyword evidence="3 8" id="KW-0472">Membrane</keyword>
<comment type="subcellular location">
    <subcellularLocation>
        <location evidence="1">Cell membrane</location>
    </subcellularLocation>
</comment>
<dbReference type="PROSITE" id="PS50885">
    <property type="entry name" value="HAMP"/>
    <property type="match status" value="1"/>
</dbReference>
<name>A0A4U0FC11_9BACL</name>
<evidence type="ECO:0000256" key="7">
    <source>
        <dbReference type="SAM" id="Coils"/>
    </source>
</evidence>
<comment type="similarity">
    <text evidence="5">Belongs to the methyl-accepting chemotaxis (MCP) protein family.</text>
</comment>
<dbReference type="SUPFAM" id="SSF58104">
    <property type="entry name" value="Methyl-accepting chemotaxis protein (MCP) signaling domain"/>
    <property type="match status" value="1"/>
</dbReference>
<keyword evidence="8" id="KW-0812">Transmembrane</keyword>
<feature type="domain" description="Methyl-accepting transducer" evidence="9">
    <location>
        <begin position="284"/>
        <end position="520"/>
    </location>
</feature>
<feature type="coiled-coil region" evidence="7">
    <location>
        <begin position="253"/>
        <end position="280"/>
    </location>
</feature>
<dbReference type="Gene3D" id="6.10.340.10">
    <property type="match status" value="1"/>
</dbReference>
<reference evidence="11 12" key="1">
    <citation type="submission" date="2019-04" db="EMBL/GenBank/DDBJ databases">
        <title>Cohnella sp. nov., isolated from soil.</title>
        <authorList>
            <person name="Kim W."/>
        </authorList>
    </citation>
    <scope>NUCLEOTIDE SEQUENCE [LARGE SCALE GENOMIC DNA]</scope>
    <source>
        <strain evidence="11 12">CAU 1483</strain>
    </source>
</reference>
<dbReference type="InterPro" id="IPR004089">
    <property type="entry name" value="MCPsignal_dom"/>
</dbReference>
<evidence type="ECO:0000259" key="9">
    <source>
        <dbReference type="PROSITE" id="PS50111"/>
    </source>
</evidence>
<evidence type="ECO:0000313" key="11">
    <source>
        <dbReference type="EMBL" id="TJY41744.1"/>
    </source>
</evidence>
<sequence length="570" mass="60911">MIRNRNVKGKLLLGFSVVILLFSAAITYSVFFMTGLRSLTDEQTRRVADQIMVQDLKNEVGLLYGDQANVMMRQSSTAAEGLKKHQKNFLNLVDQVASAAETAEQKTWVQQLKSAAGSYSSNIDAVLEVYNKRTSLGNGEKNDLFMKLNDDAALYIQMIHAPLDRLAAFYVAAYDDLNNRLTSQGKLAIQMSVAVSAAAAILAILISFAIGRLIGRPLVLLANSAKHIAQGDLSRSIPIRPSKDEIGMLAQSFDEMTASLKQLLREVDASSRQVAASSQELASSADQSALGSRQVASAMTGVAAGAETQGQAAVEMVRAVEEMAAGVQKIADTSSSIAGVSEDTAVKAQAGNESLHRVMHQMENIQSSVERQVAVVTKLKLNSEAIGNITATMSDIAGRTNILALNAGIEAARAGEQGKGFTVVAAEVRKLAEQSAESARQIADLIEAIREEISLTVDAMNESSREVRLGMERAEETGLAFRLIVSSVDQVTAEIQEMSEVVDQLSAGSEEVASSVSALAEIAKETARSTQNVAASTEQQLAIMDEVARSSVLLSGLSQSLHTAIERFKV</sequence>
<dbReference type="PANTHER" id="PTHR32089:SF112">
    <property type="entry name" value="LYSOZYME-LIKE PROTEIN-RELATED"/>
    <property type="match status" value="1"/>
</dbReference>
<proteinExistence type="inferred from homology"/>
<dbReference type="CDD" id="cd06225">
    <property type="entry name" value="HAMP"/>
    <property type="match status" value="1"/>
</dbReference>
<keyword evidence="12" id="KW-1185">Reference proteome</keyword>
<keyword evidence="2" id="KW-1003">Cell membrane</keyword>
<dbReference type="GO" id="GO:0005886">
    <property type="term" value="C:plasma membrane"/>
    <property type="evidence" value="ECO:0007669"/>
    <property type="project" value="UniProtKB-SubCell"/>
</dbReference>
<dbReference type="PROSITE" id="PS50111">
    <property type="entry name" value="CHEMOTAXIS_TRANSDUC_2"/>
    <property type="match status" value="1"/>
</dbReference>
<dbReference type="Proteomes" id="UP000309673">
    <property type="component" value="Unassembled WGS sequence"/>
</dbReference>
<dbReference type="PANTHER" id="PTHR32089">
    <property type="entry name" value="METHYL-ACCEPTING CHEMOTAXIS PROTEIN MCPB"/>
    <property type="match status" value="1"/>
</dbReference>
<dbReference type="InterPro" id="IPR003660">
    <property type="entry name" value="HAMP_dom"/>
</dbReference>
<feature type="transmembrane region" description="Helical" evidence="8">
    <location>
        <begin position="187"/>
        <end position="210"/>
    </location>
</feature>
<evidence type="ECO:0000256" key="3">
    <source>
        <dbReference type="ARBA" id="ARBA00023136"/>
    </source>
</evidence>
<evidence type="ECO:0000256" key="6">
    <source>
        <dbReference type="PROSITE-ProRule" id="PRU00284"/>
    </source>
</evidence>
<dbReference type="Pfam" id="PF00672">
    <property type="entry name" value="HAMP"/>
    <property type="match status" value="1"/>
</dbReference>
<accession>A0A4U0FC11</accession>
<dbReference type="CDD" id="cd11386">
    <property type="entry name" value="MCP_signal"/>
    <property type="match status" value="1"/>
</dbReference>
<dbReference type="SMART" id="SM00304">
    <property type="entry name" value="HAMP"/>
    <property type="match status" value="1"/>
</dbReference>
<dbReference type="GO" id="GO:0007165">
    <property type="term" value="P:signal transduction"/>
    <property type="evidence" value="ECO:0007669"/>
    <property type="project" value="UniProtKB-KW"/>
</dbReference>
<evidence type="ECO:0000313" key="12">
    <source>
        <dbReference type="Proteomes" id="UP000309673"/>
    </source>
</evidence>
<dbReference type="EMBL" id="SUPK01000005">
    <property type="protein sequence ID" value="TJY41744.1"/>
    <property type="molecule type" value="Genomic_DNA"/>
</dbReference>
<protein>
    <submittedName>
        <fullName evidence="11">Methyl-accepting chemotaxis protein</fullName>
    </submittedName>
</protein>
<evidence type="ECO:0000259" key="10">
    <source>
        <dbReference type="PROSITE" id="PS50885"/>
    </source>
</evidence>
<dbReference type="Gene3D" id="1.10.287.950">
    <property type="entry name" value="Methyl-accepting chemotaxis protein"/>
    <property type="match status" value="1"/>
</dbReference>
<gene>
    <name evidence="11" type="ORF">E5161_11055</name>
</gene>
<keyword evidence="7" id="KW-0175">Coiled coil</keyword>
<dbReference type="SMART" id="SM00283">
    <property type="entry name" value="MA"/>
    <property type="match status" value="1"/>
</dbReference>